<dbReference type="OrthoDB" id="188713at2759"/>
<evidence type="ECO:0000256" key="1">
    <source>
        <dbReference type="SAM" id="SignalP"/>
    </source>
</evidence>
<protein>
    <submittedName>
        <fullName evidence="2">Uncharacterized protein</fullName>
    </submittedName>
</protein>
<dbReference type="EMBL" id="OU900105">
    <property type="protein sequence ID" value="CAG9856325.1"/>
    <property type="molecule type" value="Genomic_DNA"/>
</dbReference>
<keyword evidence="3" id="KW-1185">Reference proteome</keyword>
<dbReference type="GO" id="GO:0007165">
    <property type="term" value="P:signal transduction"/>
    <property type="evidence" value="ECO:0007669"/>
    <property type="project" value="TreeGrafter"/>
</dbReference>
<keyword evidence="1" id="KW-0732">Signal</keyword>
<name>A0A9N9XKT3_PHYSR</name>
<sequence length="1934" mass="220053">MRLFLLLWAIFEINGNFAWENELDVLSENLIENLRVDPFLNGESTSGKLSQTSKQFIDKHVEQYKQLVLTSQRKKFSRSKRSLREIEAEWSDYVTEIAAYGNITGFRAKDVRFFRQNSQWYSATLVPEQEVLRISRYQDLRLHTVLEVSITNGTRLATFPLENSTLLVVAENSTSSNFTTIYKFNAAETLEIIQRVEGTGYYDVNIWEDNGNVFMSLIGSSTNSTILSPISRIYKWRSGHFDVLQNVSATGVSRTTAFRIRDAGFLAIARNRPEEGDERVYADIWKFDVESETYELFQRILTYGCEDIKYFQTGSKGEGFLVVANFLRKDSRGEIYYNAPSIIYKVLDNYFVPFQTLSLTGVYQFDVIHDENGDALLIALTLEGLKSFIYDGWRFVESRIKFDGTFDKNGIKALKAYRINNRNLIAVMRENFTANEGFLYEVNFTSKRKYEKLYDELLNWCQATTVEINEKYSNTFKRVRRNEESEYTGKFADYASKLSNIEKTLRNSPQFPGDHVFGDQLEAKSILLNDSGKFASLSTDKINGRTIDSILENSLNVNGGFGVDSTSIKIDFLRTDELQLRAINNRSIRSLIRKGEINDLNAVKILDSAVFEGDVTVENQNIPTDHVPLNIPNQKLRMSEVEADEITDVGDEKKQLKNVSVLKTKNLIVGGYLNDVDVATLEKYALRKSGRQDITAESYYFDRVETEFLDTDRLSDSQIPNDLVLTKTGNFTVPKSLLFTEPLAINNLLVSKQLDNIKISREGTLDLLLKNTTTAQHVTSTKTFVNLHVINPIDLRGKPIGKDFERMDPLKRIEKDITVDKNVEITGDTVVETLLKSTDITASGTIEHSFNRLIQNGLKLNNKNINLPVVFLDHLNVDELTANVINGVNPENLVVTGAKHTQVIRGWKTFNGDLEITGDTDVTRINNINTVEFEKNVLKTEGEQVITGTHEIDNVIALGRLKINNVKFGEQPWKSVLTTTGNQTIHPVLVASDLKANRSSVKRLAIDGEINGVDFARMMRDTISKDEFAKVSGVKNFTDLVVENLTIAGDFGLARRLEEMENLNLTLENLDRTEGVVARNVYFGSRLNGVDLSEFEIDEENAMDDKIVVEGDHEFEEITVLGDVYIESNEINDIDLDDIQENSVKTDEQQIFVNAQFGEIFVPTSITLDGQIENVDLDEIFQNNKTDPQNILDKLRFKKGLTVTETLTVKDHLNGMSISELCALTNSTPQKNIIIEGDVHFVRGPHVEQFNNLNVKEFNDNLWFTDRPIALRSNFEFDSNATVRDKVHLRGLLNDCKVQYLSENYLSKTKDQSVEAELNFLDGAVFLRDVATTNLEARFVNEINVKEFPKTILMHRQQLFEDIVYFDEVTAEDLKGDYQVNKLNLDADVMRYDKKNLITGSKSLRELDVDLLSSKRPDASVQEVAIDRWLDRAVLNEGAYKITGTKTFRNVFVRNGTNLMGSLKNIAKVNNESVLIKNVPQDITGRKTFVENALNIKSMKIKGLFNGDDLMKVLNNQANKREDTYLNSPLEFTNVIDSNNVHFNAKYNGIDVVKLLKNISAIGTLEHIEEKYEDLLEMIGDVETSLSKRAFYLDYFKPVIDTNPVTQIFAINGQIVSFENDSNSNVMALLNWHERLELFKPYYEKELGPYPTYAKKLEDIDGAEVIYIEHPKTSDDNGDYTHVGQFMSLDNTTKRFFAEFQTKGTRYATSFLVKDSNCLLFVDYGFTIEVLCSGPNKKFSLRQTIKNEHPIMASVITVDEVPHLITIQKDDHPKTLIWKLDRNNQFQIFDSYSEGDPIDLTTVTTEKGSFVAVAYKYLPNTKDFGKIIIRRYEKSSGKFVKFQSLKLKEPAGILFSELPSKEIALYATTRTASEHFLLFLYQGVSGFVRKIGSSTVRNIEHIEDITLDNQHFLFAHHKNGKTVLQAVFKGNKIW</sequence>
<evidence type="ECO:0000313" key="3">
    <source>
        <dbReference type="Proteomes" id="UP001153712"/>
    </source>
</evidence>
<feature type="chain" id="PRO_5040241067" evidence="1">
    <location>
        <begin position="19"/>
        <end position="1934"/>
    </location>
</feature>
<organism evidence="2 3">
    <name type="scientific">Phyllotreta striolata</name>
    <name type="common">Striped flea beetle</name>
    <name type="synonym">Crioceris striolata</name>
    <dbReference type="NCBI Taxonomy" id="444603"/>
    <lineage>
        <taxon>Eukaryota</taxon>
        <taxon>Metazoa</taxon>
        <taxon>Ecdysozoa</taxon>
        <taxon>Arthropoda</taxon>
        <taxon>Hexapoda</taxon>
        <taxon>Insecta</taxon>
        <taxon>Pterygota</taxon>
        <taxon>Neoptera</taxon>
        <taxon>Endopterygota</taxon>
        <taxon>Coleoptera</taxon>
        <taxon>Polyphaga</taxon>
        <taxon>Cucujiformia</taxon>
        <taxon>Chrysomeloidea</taxon>
        <taxon>Chrysomelidae</taxon>
        <taxon>Galerucinae</taxon>
        <taxon>Alticini</taxon>
        <taxon>Phyllotreta</taxon>
    </lineage>
</organism>
<dbReference type="Proteomes" id="UP001153712">
    <property type="component" value="Chromosome 12"/>
</dbReference>
<reference evidence="2" key="1">
    <citation type="submission" date="2022-01" db="EMBL/GenBank/DDBJ databases">
        <authorList>
            <person name="King R."/>
        </authorList>
    </citation>
    <scope>NUCLEOTIDE SEQUENCE</scope>
</reference>
<accession>A0A9N9XKT3</accession>
<dbReference type="PANTHER" id="PTHR15261">
    <property type="entry name" value="THROMBOSPONDIN-TYPE LAMININ G DOMAIN AND EAR REPEAT-CONTAINING"/>
    <property type="match status" value="1"/>
</dbReference>
<dbReference type="PANTHER" id="PTHR15261:SF4">
    <property type="entry name" value="THROMBOSPONDIN-TYPE LAMININ G DOMAIN AND EAR REPEAT-CONTAINING PROTEIN"/>
    <property type="match status" value="1"/>
</dbReference>
<gene>
    <name evidence="2" type="ORF">PHYEVI_LOCUS2748</name>
</gene>
<evidence type="ECO:0000313" key="2">
    <source>
        <dbReference type="EMBL" id="CAG9856325.1"/>
    </source>
</evidence>
<feature type="signal peptide" evidence="1">
    <location>
        <begin position="1"/>
        <end position="18"/>
    </location>
</feature>
<proteinExistence type="predicted"/>